<keyword evidence="3" id="KW-0804">Transcription</keyword>
<sequence length="505" mass="57125">MGEQEIVGYRFSPSDAELVGHYLMNKIKGNESKVFPVVEVDLCKNEPWDLPKITERLGIRSKSQVWYFFCARVSKYNNSKRANRTTAAGYWKATGKDRNVNDPDTNREIGAKKTLVFYRGRVPNGVRTPWVIHEYRLSDPKQDAYVICKMKKKGSEKTVDSYGDRGEPSRPPVSDNENYAPRNTILEEILQSQVNADDYLASLNDHDVLDHDWHVKLPDEGISLNDLDCSIDLSIDQNGPQQQFYFPDEEEELDPEFVNALFADEDESPHGETVHTFRHGYSQPMSVTGVYFENSSDTDTEILHGRSGRILEATGSSVGSSSSNQHKQMHVEDVFHGDEILKRDSLSELLHTDTPASVEPFVTTNTCKAQYRSVRGFLTQESPKRFQLREHEPALKNQAKEVSKQVTSVDLRKKKISMKNSEKQQKIVKVSDGQNQTIAKGMSSGPVSNDRKGPFIFFEKSQSRHEPSPPSLYFGNACGLSQQDTNEGARREPNIESHVYILPAT</sequence>
<gene>
    <name evidence="7" type="primary">NAC7</name>
</gene>
<proteinExistence type="evidence at transcript level"/>
<dbReference type="Gene3D" id="2.170.150.80">
    <property type="entry name" value="NAC domain"/>
    <property type="match status" value="1"/>
</dbReference>
<dbReference type="SUPFAM" id="SSF101941">
    <property type="entry name" value="NAC domain"/>
    <property type="match status" value="1"/>
</dbReference>
<reference evidence="7" key="1">
    <citation type="submission" date="2016-08" db="EMBL/GenBank/DDBJ databases">
        <authorList>
            <person name="Seilhamer J.J."/>
        </authorList>
    </citation>
    <scope>NUCLEOTIDE SEQUENCE</scope>
</reference>
<dbReference type="InterPro" id="IPR036093">
    <property type="entry name" value="NAC_dom_sf"/>
</dbReference>
<evidence type="ECO:0000256" key="1">
    <source>
        <dbReference type="ARBA" id="ARBA00023015"/>
    </source>
</evidence>
<feature type="domain" description="NAC" evidence="6">
    <location>
        <begin position="5"/>
        <end position="153"/>
    </location>
</feature>
<dbReference type="AlphaFoldDB" id="A0A286KIT0"/>
<keyword evidence="1" id="KW-0805">Transcription regulation</keyword>
<keyword evidence="4" id="KW-0539">Nucleus</keyword>
<feature type="compositionally biased region" description="Basic and acidic residues" evidence="5">
    <location>
        <begin position="157"/>
        <end position="168"/>
    </location>
</feature>
<dbReference type="EMBL" id="KX721489">
    <property type="protein sequence ID" value="APY18976.1"/>
    <property type="molecule type" value="mRNA"/>
</dbReference>
<dbReference type="InterPro" id="IPR003441">
    <property type="entry name" value="NAC-dom"/>
</dbReference>
<dbReference type="PROSITE" id="PS51005">
    <property type="entry name" value="NAC"/>
    <property type="match status" value="1"/>
</dbReference>
<dbReference type="PANTHER" id="PTHR31744">
    <property type="entry name" value="PROTEIN CUP-SHAPED COTYLEDON 2-RELATED"/>
    <property type="match status" value="1"/>
</dbReference>
<evidence type="ECO:0000256" key="2">
    <source>
        <dbReference type="ARBA" id="ARBA00023125"/>
    </source>
</evidence>
<evidence type="ECO:0000256" key="3">
    <source>
        <dbReference type="ARBA" id="ARBA00023163"/>
    </source>
</evidence>
<organism evidence="7">
    <name type="scientific">Carica papaya</name>
    <name type="common">Papaya</name>
    <dbReference type="NCBI Taxonomy" id="3649"/>
    <lineage>
        <taxon>Eukaryota</taxon>
        <taxon>Viridiplantae</taxon>
        <taxon>Streptophyta</taxon>
        <taxon>Embryophyta</taxon>
        <taxon>Tracheophyta</taxon>
        <taxon>Spermatophyta</taxon>
        <taxon>Magnoliopsida</taxon>
        <taxon>eudicotyledons</taxon>
        <taxon>Gunneridae</taxon>
        <taxon>Pentapetalae</taxon>
        <taxon>rosids</taxon>
        <taxon>malvids</taxon>
        <taxon>Brassicales</taxon>
        <taxon>Caricaceae</taxon>
        <taxon>Carica</taxon>
    </lineage>
</organism>
<name>A0A286KIT0_CARPA</name>
<evidence type="ECO:0000259" key="6">
    <source>
        <dbReference type="PROSITE" id="PS51005"/>
    </source>
</evidence>
<protein>
    <submittedName>
        <fullName evidence="7">NAC7 protein</fullName>
    </submittedName>
</protein>
<keyword evidence="2" id="KW-0238">DNA-binding</keyword>
<dbReference type="PANTHER" id="PTHR31744:SF210">
    <property type="entry name" value="NAC DOMAIN-CONTAINING PROTEIN 86-LIKE"/>
    <property type="match status" value="1"/>
</dbReference>
<feature type="region of interest" description="Disordered" evidence="5">
    <location>
        <begin position="157"/>
        <end position="178"/>
    </location>
</feature>
<evidence type="ECO:0000256" key="4">
    <source>
        <dbReference type="ARBA" id="ARBA00023242"/>
    </source>
</evidence>
<dbReference type="GO" id="GO:0003677">
    <property type="term" value="F:DNA binding"/>
    <property type="evidence" value="ECO:0007669"/>
    <property type="project" value="UniProtKB-KW"/>
</dbReference>
<evidence type="ECO:0000313" key="7">
    <source>
        <dbReference type="EMBL" id="APY18976.1"/>
    </source>
</evidence>
<evidence type="ECO:0000256" key="5">
    <source>
        <dbReference type="SAM" id="MobiDB-lite"/>
    </source>
</evidence>
<dbReference type="GO" id="GO:0006355">
    <property type="term" value="P:regulation of DNA-templated transcription"/>
    <property type="evidence" value="ECO:0007669"/>
    <property type="project" value="InterPro"/>
</dbReference>
<dbReference type="Pfam" id="PF02365">
    <property type="entry name" value="NAM"/>
    <property type="match status" value="1"/>
</dbReference>
<accession>A0A286KIT0</accession>